<evidence type="ECO:0000313" key="5">
    <source>
        <dbReference type="EMBL" id="KAK4210789.1"/>
    </source>
</evidence>
<dbReference type="Proteomes" id="UP001301769">
    <property type="component" value="Unassembled WGS sequence"/>
</dbReference>
<organism evidence="5 6">
    <name type="scientific">Rhypophila decipiens</name>
    <dbReference type="NCBI Taxonomy" id="261697"/>
    <lineage>
        <taxon>Eukaryota</taxon>
        <taxon>Fungi</taxon>
        <taxon>Dikarya</taxon>
        <taxon>Ascomycota</taxon>
        <taxon>Pezizomycotina</taxon>
        <taxon>Sordariomycetes</taxon>
        <taxon>Sordariomycetidae</taxon>
        <taxon>Sordariales</taxon>
        <taxon>Naviculisporaceae</taxon>
        <taxon>Rhypophila</taxon>
    </lineage>
</organism>
<evidence type="ECO:0000256" key="3">
    <source>
        <dbReference type="PROSITE-ProRule" id="PRU00023"/>
    </source>
</evidence>
<dbReference type="AlphaFoldDB" id="A0AAN7B594"/>
<dbReference type="EMBL" id="MU858165">
    <property type="protein sequence ID" value="KAK4210789.1"/>
    <property type="molecule type" value="Genomic_DNA"/>
</dbReference>
<dbReference type="SMART" id="SM00248">
    <property type="entry name" value="ANK"/>
    <property type="match status" value="5"/>
</dbReference>
<keyword evidence="2 3" id="KW-0040">ANK repeat</keyword>
<evidence type="ECO:0000256" key="2">
    <source>
        <dbReference type="ARBA" id="ARBA00023043"/>
    </source>
</evidence>
<feature type="region of interest" description="Disordered" evidence="4">
    <location>
        <begin position="239"/>
        <end position="258"/>
    </location>
</feature>
<sequence>MLAAKGGSDIAMKVLREYSKATNINALPSDASLSLLAVRGGILQFVKGMEDIQNQERYPHYETSDLNLFYQFNSHTMLGAPASVKWGLTELHLSARIGNQEAVHRLIEKQTSTGKRIFGSSEQNDTLGYNALMYAATNGFLEIDLEPTIQQGYEEIKKNCTLFRLEIGDVNTVWEDGYTALHLAVSKGHAKVAALLIKRGVYLEAMTLTGYTPLHIACMEGFLGVAKVCVERFRNGDPPAGQDAIKSDSETGTPSSLPGLGAVKAALKTRAMGSGGGLQSPIHLAAEYGHAKVLAYLLDPMDLGSNGKGQTPIDLPSAGGWTPPYLAAKNFHAEACKTLLDLGASIIALTVTGDTPFSLAKKTKPILTFNGIERQRLLLSLRSIWNLPPEDPRP</sequence>
<dbReference type="GO" id="GO:0000976">
    <property type="term" value="F:transcription cis-regulatory region binding"/>
    <property type="evidence" value="ECO:0007669"/>
    <property type="project" value="TreeGrafter"/>
</dbReference>
<keyword evidence="1" id="KW-0677">Repeat</keyword>
<protein>
    <submittedName>
        <fullName evidence="5">Ankyrin repeat-containing domain protein</fullName>
    </submittedName>
</protein>
<dbReference type="PROSITE" id="PS50297">
    <property type="entry name" value="ANK_REP_REGION"/>
    <property type="match status" value="1"/>
</dbReference>
<reference evidence="5" key="1">
    <citation type="journal article" date="2023" name="Mol. Phylogenet. Evol.">
        <title>Genome-scale phylogeny and comparative genomics of the fungal order Sordariales.</title>
        <authorList>
            <person name="Hensen N."/>
            <person name="Bonometti L."/>
            <person name="Westerberg I."/>
            <person name="Brannstrom I.O."/>
            <person name="Guillou S."/>
            <person name="Cros-Aarteil S."/>
            <person name="Calhoun S."/>
            <person name="Haridas S."/>
            <person name="Kuo A."/>
            <person name="Mondo S."/>
            <person name="Pangilinan J."/>
            <person name="Riley R."/>
            <person name="LaButti K."/>
            <person name="Andreopoulos B."/>
            <person name="Lipzen A."/>
            <person name="Chen C."/>
            <person name="Yan M."/>
            <person name="Daum C."/>
            <person name="Ng V."/>
            <person name="Clum A."/>
            <person name="Steindorff A."/>
            <person name="Ohm R.A."/>
            <person name="Martin F."/>
            <person name="Silar P."/>
            <person name="Natvig D.O."/>
            <person name="Lalanne C."/>
            <person name="Gautier V."/>
            <person name="Ament-Velasquez S.L."/>
            <person name="Kruys A."/>
            <person name="Hutchinson M.I."/>
            <person name="Powell A.J."/>
            <person name="Barry K."/>
            <person name="Miller A.N."/>
            <person name="Grigoriev I.V."/>
            <person name="Debuchy R."/>
            <person name="Gladieux P."/>
            <person name="Hiltunen Thoren M."/>
            <person name="Johannesson H."/>
        </authorList>
    </citation>
    <scope>NUCLEOTIDE SEQUENCE</scope>
    <source>
        <strain evidence="5">PSN293</strain>
    </source>
</reference>
<dbReference type="PROSITE" id="PS50088">
    <property type="entry name" value="ANK_REPEAT"/>
    <property type="match status" value="1"/>
</dbReference>
<feature type="non-terminal residue" evidence="5">
    <location>
        <position position="394"/>
    </location>
</feature>
<dbReference type="PANTHER" id="PTHR24193">
    <property type="entry name" value="ANKYRIN REPEAT PROTEIN"/>
    <property type="match status" value="1"/>
</dbReference>
<dbReference type="InterPro" id="IPR050663">
    <property type="entry name" value="Ankyrin-SOCS_Box"/>
</dbReference>
<feature type="repeat" description="ANK" evidence="3">
    <location>
        <begin position="176"/>
        <end position="208"/>
    </location>
</feature>
<dbReference type="InterPro" id="IPR002110">
    <property type="entry name" value="Ankyrin_rpt"/>
</dbReference>
<evidence type="ECO:0000256" key="1">
    <source>
        <dbReference type="ARBA" id="ARBA00022737"/>
    </source>
</evidence>
<accession>A0AAN7B594</accession>
<keyword evidence="6" id="KW-1185">Reference proteome</keyword>
<dbReference type="GO" id="GO:0045944">
    <property type="term" value="P:positive regulation of transcription by RNA polymerase II"/>
    <property type="evidence" value="ECO:0007669"/>
    <property type="project" value="TreeGrafter"/>
</dbReference>
<reference evidence="5" key="2">
    <citation type="submission" date="2023-05" db="EMBL/GenBank/DDBJ databases">
        <authorList>
            <consortium name="Lawrence Berkeley National Laboratory"/>
            <person name="Steindorff A."/>
            <person name="Hensen N."/>
            <person name="Bonometti L."/>
            <person name="Westerberg I."/>
            <person name="Brannstrom I.O."/>
            <person name="Guillou S."/>
            <person name="Cros-Aarteil S."/>
            <person name="Calhoun S."/>
            <person name="Haridas S."/>
            <person name="Kuo A."/>
            <person name="Mondo S."/>
            <person name="Pangilinan J."/>
            <person name="Riley R."/>
            <person name="Labutti K."/>
            <person name="Andreopoulos B."/>
            <person name="Lipzen A."/>
            <person name="Chen C."/>
            <person name="Yanf M."/>
            <person name="Daum C."/>
            <person name="Ng V."/>
            <person name="Clum A."/>
            <person name="Ohm R."/>
            <person name="Martin F."/>
            <person name="Silar P."/>
            <person name="Natvig D."/>
            <person name="Lalanne C."/>
            <person name="Gautier V."/>
            <person name="Ament-Velasquez S.L."/>
            <person name="Kruys A."/>
            <person name="Hutchinson M.I."/>
            <person name="Powell A.J."/>
            <person name="Barry K."/>
            <person name="Miller A.N."/>
            <person name="Grigoriev I.V."/>
            <person name="Debuchy R."/>
            <person name="Gladieux P."/>
            <person name="Thoren M.H."/>
            <person name="Johannesson H."/>
        </authorList>
    </citation>
    <scope>NUCLEOTIDE SEQUENCE</scope>
    <source>
        <strain evidence="5">PSN293</strain>
    </source>
</reference>
<proteinExistence type="predicted"/>
<dbReference type="InterPro" id="IPR036770">
    <property type="entry name" value="Ankyrin_rpt-contain_sf"/>
</dbReference>
<dbReference type="PANTHER" id="PTHR24193:SF121">
    <property type="entry name" value="ADA2A-CONTAINING COMPLEX COMPONENT 3, ISOFORM D"/>
    <property type="match status" value="1"/>
</dbReference>
<gene>
    <name evidence="5" type="ORF">QBC37DRAFT_376651</name>
</gene>
<dbReference type="Gene3D" id="1.25.40.20">
    <property type="entry name" value="Ankyrin repeat-containing domain"/>
    <property type="match status" value="2"/>
</dbReference>
<dbReference type="SUPFAM" id="SSF48403">
    <property type="entry name" value="Ankyrin repeat"/>
    <property type="match status" value="1"/>
</dbReference>
<evidence type="ECO:0000313" key="6">
    <source>
        <dbReference type="Proteomes" id="UP001301769"/>
    </source>
</evidence>
<comment type="caution">
    <text evidence="5">The sequence shown here is derived from an EMBL/GenBank/DDBJ whole genome shotgun (WGS) entry which is preliminary data.</text>
</comment>
<evidence type="ECO:0000256" key="4">
    <source>
        <dbReference type="SAM" id="MobiDB-lite"/>
    </source>
</evidence>
<dbReference type="Pfam" id="PF12796">
    <property type="entry name" value="Ank_2"/>
    <property type="match status" value="2"/>
</dbReference>
<dbReference type="GO" id="GO:0005634">
    <property type="term" value="C:nucleus"/>
    <property type="evidence" value="ECO:0007669"/>
    <property type="project" value="TreeGrafter"/>
</dbReference>
<name>A0AAN7B594_9PEZI</name>